<organism evidence="8 9">
    <name type="scientific">Streptomyces ortus</name>
    <dbReference type="NCBI Taxonomy" id="2867268"/>
    <lineage>
        <taxon>Bacteria</taxon>
        <taxon>Bacillati</taxon>
        <taxon>Actinomycetota</taxon>
        <taxon>Actinomycetes</taxon>
        <taxon>Kitasatosporales</taxon>
        <taxon>Streptomycetaceae</taxon>
        <taxon>Streptomyces</taxon>
    </lineage>
</organism>
<dbReference type="InterPro" id="IPR013325">
    <property type="entry name" value="RNA_pol_sigma_r2"/>
</dbReference>
<comment type="similarity">
    <text evidence="1">Belongs to the sigma-70 factor family. ECF subfamily.</text>
</comment>
<feature type="compositionally biased region" description="Polar residues" evidence="6">
    <location>
        <begin position="15"/>
        <end position="24"/>
    </location>
</feature>
<dbReference type="SUPFAM" id="SSF88946">
    <property type="entry name" value="Sigma2 domain of RNA polymerase sigma factors"/>
    <property type="match status" value="1"/>
</dbReference>
<comment type="caution">
    <text evidence="8">The sequence shown here is derived from an EMBL/GenBank/DDBJ whole genome shotgun (WGS) entry which is preliminary data.</text>
</comment>
<name>A0ABT3V0F7_9ACTN</name>
<dbReference type="EMBL" id="JAIFZO010000002">
    <property type="protein sequence ID" value="MCX4233512.1"/>
    <property type="molecule type" value="Genomic_DNA"/>
</dbReference>
<keyword evidence="2" id="KW-0805">Transcription regulation</keyword>
<sequence length="203" mass="23020">MPRQRGTEDLPETFAPSQSVETDGAATTVQYGPLRPEDVFVPWYEENIDRLVRRVVWALGGHEDASSAIHDVCTRLLNMLSEGKAPFGSREFTVYAERSVTNEIRSRIRKKSRQPRHVPIYESDGGYTPESFVEEREVLRRVLDELPENQKKVLKLFFYEGMTPAEIAAVLDLTPGSVSTYKSNGLRSLREHPAIARLTVVDE</sequence>
<protein>
    <submittedName>
        <fullName evidence="8">Sigma-70 family RNA polymerase sigma factor</fullName>
    </submittedName>
</protein>
<gene>
    <name evidence="8" type="ORF">K3769_12105</name>
</gene>
<evidence type="ECO:0000256" key="2">
    <source>
        <dbReference type="ARBA" id="ARBA00023015"/>
    </source>
</evidence>
<evidence type="ECO:0000256" key="3">
    <source>
        <dbReference type="ARBA" id="ARBA00023082"/>
    </source>
</evidence>
<dbReference type="Gene3D" id="1.10.1740.10">
    <property type="match status" value="1"/>
</dbReference>
<dbReference type="Pfam" id="PF08281">
    <property type="entry name" value="Sigma70_r4_2"/>
    <property type="match status" value="1"/>
</dbReference>
<dbReference type="InterPro" id="IPR013249">
    <property type="entry name" value="RNA_pol_sigma70_r4_t2"/>
</dbReference>
<evidence type="ECO:0000256" key="4">
    <source>
        <dbReference type="ARBA" id="ARBA00023125"/>
    </source>
</evidence>
<dbReference type="SUPFAM" id="SSF88659">
    <property type="entry name" value="Sigma3 and sigma4 domains of RNA polymerase sigma factors"/>
    <property type="match status" value="1"/>
</dbReference>
<proteinExistence type="inferred from homology"/>
<dbReference type="InterPro" id="IPR014284">
    <property type="entry name" value="RNA_pol_sigma-70_dom"/>
</dbReference>
<evidence type="ECO:0000259" key="7">
    <source>
        <dbReference type="Pfam" id="PF08281"/>
    </source>
</evidence>
<keyword evidence="3" id="KW-0731">Sigma factor</keyword>
<feature type="region of interest" description="Disordered" evidence="6">
    <location>
        <begin position="1"/>
        <end position="24"/>
    </location>
</feature>
<dbReference type="CDD" id="cd06171">
    <property type="entry name" value="Sigma70_r4"/>
    <property type="match status" value="1"/>
</dbReference>
<accession>A0ABT3V0F7</accession>
<evidence type="ECO:0000256" key="5">
    <source>
        <dbReference type="ARBA" id="ARBA00023163"/>
    </source>
</evidence>
<keyword evidence="4" id="KW-0238">DNA-binding</keyword>
<dbReference type="PANTHER" id="PTHR30385">
    <property type="entry name" value="SIGMA FACTOR F FLAGELLAR"/>
    <property type="match status" value="1"/>
</dbReference>
<feature type="domain" description="RNA polymerase sigma factor 70 region 4 type 2" evidence="7">
    <location>
        <begin position="137"/>
        <end position="189"/>
    </location>
</feature>
<dbReference type="RefSeq" id="WP_267026446.1">
    <property type="nucleotide sequence ID" value="NZ_JAIFZO010000002.1"/>
</dbReference>
<dbReference type="InterPro" id="IPR013324">
    <property type="entry name" value="RNA_pol_sigma_r3/r4-like"/>
</dbReference>
<dbReference type="NCBIfam" id="TIGR02937">
    <property type="entry name" value="sigma70-ECF"/>
    <property type="match status" value="1"/>
</dbReference>
<reference evidence="8" key="1">
    <citation type="journal article" date="2022" name="bioRxiv">
        <title>Discovery and biosynthetic assessment of Streptomyces ortus sp nov. isolated from a deep-sea sponge.</title>
        <authorList>
            <person name="Williams S.E."/>
        </authorList>
    </citation>
    <scope>NUCLEOTIDE SEQUENCE</scope>
    <source>
        <strain evidence="8">A15ISP2-DRY2</strain>
    </source>
</reference>
<dbReference type="InterPro" id="IPR036388">
    <property type="entry name" value="WH-like_DNA-bd_sf"/>
</dbReference>
<keyword evidence="5" id="KW-0804">Transcription</keyword>
<dbReference type="Gene3D" id="1.10.10.10">
    <property type="entry name" value="Winged helix-like DNA-binding domain superfamily/Winged helix DNA-binding domain"/>
    <property type="match status" value="1"/>
</dbReference>
<dbReference type="Proteomes" id="UP001165590">
    <property type="component" value="Unassembled WGS sequence"/>
</dbReference>
<evidence type="ECO:0000313" key="9">
    <source>
        <dbReference type="Proteomes" id="UP001165590"/>
    </source>
</evidence>
<evidence type="ECO:0000256" key="1">
    <source>
        <dbReference type="ARBA" id="ARBA00010641"/>
    </source>
</evidence>
<keyword evidence="9" id="KW-1185">Reference proteome</keyword>
<evidence type="ECO:0000256" key="6">
    <source>
        <dbReference type="SAM" id="MobiDB-lite"/>
    </source>
</evidence>
<evidence type="ECO:0000313" key="8">
    <source>
        <dbReference type="EMBL" id="MCX4233512.1"/>
    </source>
</evidence>